<comment type="caution">
    <text evidence="2">The sequence shown here is derived from an EMBL/GenBank/DDBJ whole genome shotgun (WGS) entry which is preliminary data.</text>
</comment>
<protein>
    <submittedName>
        <fullName evidence="2">Uncharacterized protein</fullName>
    </submittedName>
</protein>
<name>A0A6B3RLM0_9RHOB</name>
<sequence>MTEEKTNSAPQASSAAKPQKASFTWAKKLISEAKKPKGFSVTAAKRAMQLVTGQGKEPAAFKVAPDGSFAIELVQVGKPAAAPTENPWDKVL</sequence>
<evidence type="ECO:0000313" key="3">
    <source>
        <dbReference type="Proteomes" id="UP000481421"/>
    </source>
</evidence>
<organism evidence="2 3">
    <name type="scientific">Pseudotabrizicola algicola</name>
    <dbReference type="NCBI Taxonomy" id="2709381"/>
    <lineage>
        <taxon>Bacteria</taxon>
        <taxon>Pseudomonadati</taxon>
        <taxon>Pseudomonadota</taxon>
        <taxon>Alphaproteobacteria</taxon>
        <taxon>Rhodobacterales</taxon>
        <taxon>Paracoccaceae</taxon>
        <taxon>Pseudotabrizicola</taxon>
    </lineage>
</organism>
<reference evidence="2 3" key="1">
    <citation type="submission" date="2020-02" db="EMBL/GenBank/DDBJ databases">
        <title>Rhodobacter algicola sp. nov., isolated from microalga culture.</title>
        <authorList>
            <person name="Park C.-Y."/>
        </authorList>
    </citation>
    <scope>NUCLEOTIDE SEQUENCE [LARGE SCALE GENOMIC DNA]</scope>
    <source>
        <strain evidence="2 3">ETT8</strain>
    </source>
</reference>
<evidence type="ECO:0000256" key="1">
    <source>
        <dbReference type="SAM" id="MobiDB-lite"/>
    </source>
</evidence>
<proteinExistence type="predicted"/>
<gene>
    <name evidence="2" type="ORF">G3572_12170</name>
</gene>
<dbReference type="RefSeq" id="WP_164612143.1">
    <property type="nucleotide sequence ID" value="NZ_JAAIKE010000003.1"/>
</dbReference>
<keyword evidence="3" id="KW-1185">Reference proteome</keyword>
<dbReference type="EMBL" id="JAAIKE010000003">
    <property type="protein sequence ID" value="NEX46964.1"/>
    <property type="molecule type" value="Genomic_DNA"/>
</dbReference>
<feature type="compositionally biased region" description="Low complexity" evidence="1">
    <location>
        <begin position="8"/>
        <end position="21"/>
    </location>
</feature>
<dbReference type="Proteomes" id="UP000481421">
    <property type="component" value="Unassembled WGS sequence"/>
</dbReference>
<feature type="region of interest" description="Disordered" evidence="1">
    <location>
        <begin position="1"/>
        <end position="21"/>
    </location>
</feature>
<dbReference type="AlphaFoldDB" id="A0A6B3RLM0"/>
<evidence type="ECO:0000313" key="2">
    <source>
        <dbReference type="EMBL" id="NEX46964.1"/>
    </source>
</evidence>
<accession>A0A6B3RLM0</accession>